<organism evidence="2 3">
    <name type="scientific">Solanum tuberosum</name>
    <name type="common">Potato</name>
    <dbReference type="NCBI Taxonomy" id="4113"/>
    <lineage>
        <taxon>Eukaryota</taxon>
        <taxon>Viridiplantae</taxon>
        <taxon>Streptophyta</taxon>
        <taxon>Embryophyta</taxon>
        <taxon>Tracheophyta</taxon>
        <taxon>Spermatophyta</taxon>
        <taxon>Magnoliopsida</taxon>
        <taxon>eudicotyledons</taxon>
        <taxon>Gunneridae</taxon>
        <taxon>Pentapetalae</taxon>
        <taxon>asterids</taxon>
        <taxon>lamiids</taxon>
        <taxon>Solanales</taxon>
        <taxon>Solanaceae</taxon>
        <taxon>Solanoideae</taxon>
        <taxon>Solaneae</taxon>
        <taxon>Solanum</taxon>
    </lineage>
</organism>
<keyword evidence="3" id="KW-1185">Reference proteome</keyword>
<protein>
    <submittedName>
        <fullName evidence="2">Uncharacterized protein</fullName>
    </submittedName>
</protein>
<comment type="caution">
    <text evidence="2">The sequence shown here is derived from an EMBL/GenBank/DDBJ whole genome shotgun (WGS) entry which is preliminary data.</text>
</comment>
<name>A0ABQ7W6Y5_SOLTU</name>
<reference evidence="2 3" key="1">
    <citation type="journal article" date="2021" name="bioRxiv">
        <title>Chromosome-scale and haplotype-resolved genome assembly of a tetraploid potato cultivar.</title>
        <authorList>
            <person name="Sun H."/>
            <person name="Jiao W.-B."/>
            <person name="Krause K."/>
            <person name="Campoy J.A."/>
            <person name="Goel M."/>
            <person name="Folz-Donahue K."/>
            <person name="Kukat C."/>
            <person name="Huettel B."/>
            <person name="Schneeberger K."/>
        </authorList>
    </citation>
    <scope>NUCLEOTIDE SEQUENCE [LARGE SCALE GENOMIC DNA]</scope>
    <source>
        <strain evidence="2">SolTubOtavaFocal</strain>
        <tissue evidence="2">Leaves</tissue>
    </source>
</reference>
<accession>A0ABQ7W6Y5</accession>
<evidence type="ECO:0000313" key="3">
    <source>
        <dbReference type="Proteomes" id="UP000826656"/>
    </source>
</evidence>
<dbReference type="EMBL" id="JAIVGD010000003">
    <property type="protein sequence ID" value="KAH0776478.1"/>
    <property type="molecule type" value="Genomic_DNA"/>
</dbReference>
<evidence type="ECO:0000313" key="2">
    <source>
        <dbReference type="EMBL" id="KAH0776478.1"/>
    </source>
</evidence>
<keyword evidence="1" id="KW-1133">Transmembrane helix</keyword>
<sequence length="406" mass="47862">MPKGSLHLQTSRRPLSSNAERGIIFKCREGNRSSNAKRASIYANAKRAIASSNAKRVIASTNVKKAINFERREGHHLQNAKRAIASSNARRVIIYANAKRVITSSNAKRAIYLQTLREPSSTNAEKTTIFERWEGHHYQTSRGPYIFKCQKGHYIFKCQEGHCIFKRREGYHLQPPRGPYHLQTPRGPSSTEAERAIVSFITKRAIAYSNHREGNPYYIIKGDNIIAEWINIILSIDHRHRMNRASTTSSHHWINIILPMNHQCRNIILSIKHQHLHHQCSNIILSMKYHHQHYCIIEKVIIIIASYQIHHLLHQNRRRLTSEHLEKRNVLNKVRTTSNRMQHNVQIFLSSELGHNPKRSIRLLGRELRKDFHHNQTTPLLEVMWVFIWVYRFLFRIRNFFHFYRR</sequence>
<keyword evidence="1" id="KW-0472">Membrane</keyword>
<proteinExistence type="predicted"/>
<feature type="transmembrane region" description="Helical" evidence="1">
    <location>
        <begin position="378"/>
        <end position="395"/>
    </location>
</feature>
<evidence type="ECO:0000256" key="1">
    <source>
        <dbReference type="SAM" id="Phobius"/>
    </source>
</evidence>
<dbReference type="Proteomes" id="UP000826656">
    <property type="component" value="Unassembled WGS sequence"/>
</dbReference>
<keyword evidence="1" id="KW-0812">Transmembrane</keyword>
<gene>
    <name evidence="2" type="ORF">KY290_007889</name>
</gene>